<dbReference type="InterPro" id="IPR040521">
    <property type="entry name" value="KDZ"/>
</dbReference>
<feature type="compositionally biased region" description="Basic and acidic residues" evidence="1">
    <location>
        <begin position="53"/>
        <end position="68"/>
    </location>
</feature>
<protein>
    <recommendedName>
        <fullName evidence="2">CxC1-like cysteine cluster associated with KDZ transposases domain-containing protein</fullName>
    </recommendedName>
</protein>
<dbReference type="AlphaFoldDB" id="A0A5B0RW62"/>
<dbReference type="Pfam" id="PF18802">
    <property type="entry name" value="CxC1"/>
    <property type="match status" value="1"/>
</dbReference>
<dbReference type="InterPro" id="IPR041320">
    <property type="entry name" value="CxC1"/>
</dbReference>
<feature type="region of interest" description="Disordered" evidence="1">
    <location>
        <begin position="32"/>
        <end position="97"/>
    </location>
</feature>
<dbReference type="PANTHER" id="PTHR33096:SF1">
    <property type="entry name" value="CXC1-LIKE CYSTEINE CLUSTER ASSOCIATED WITH KDZ TRANSPOSASES DOMAIN-CONTAINING PROTEIN"/>
    <property type="match status" value="1"/>
</dbReference>
<dbReference type="EMBL" id="VDEP01000114">
    <property type="protein sequence ID" value="KAA1130030.1"/>
    <property type="molecule type" value="Genomic_DNA"/>
</dbReference>
<feature type="domain" description="CxC1-like cysteine cluster associated with KDZ transposases" evidence="2">
    <location>
        <begin position="147"/>
        <end position="214"/>
    </location>
</feature>
<dbReference type="Proteomes" id="UP000325313">
    <property type="component" value="Unassembled WGS sequence"/>
</dbReference>
<dbReference type="PANTHER" id="PTHR33096">
    <property type="entry name" value="CXC2 DOMAIN-CONTAINING PROTEIN"/>
    <property type="match status" value="1"/>
</dbReference>
<evidence type="ECO:0000313" key="3">
    <source>
        <dbReference type="EMBL" id="KAA1130030.1"/>
    </source>
</evidence>
<proteinExistence type="predicted"/>
<evidence type="ECO:0000256" key="1">
    <source>
        <dbReference type="SAM" id="MobiDB-lite"/>
    </source>
</evidence>
<evidence type="ECO:0000313" key="4">
    <source>
        <dbReference type="Proteomes" id="UP000325313"/>
    </source>
</evidence>
<accession>A0A5B0RW62</accession>
<name>A0A5B0RW62_PUCGR</name>
<sequence>MRYTVQVAFSGSRSHRVRQEANAVSNAAMLARHRARQRANRRENQHPAASNAPDHDEVLKPAYDHELPSEDTPDDQPEDEEDNWVTLDEEPPPNPIDEAIASRMEAHRREARLFNSSVVMRLLHPIYIALKHKTQNWAGPEAANSFQRVKLPFCRCTPDAVRLLQQGYLAGSPMQPQTAFSMRLMIFHNDLWNHCHIGSMPFTLALQDWLEPRSGRLFAKNSKNPRELRKPFSSAVDMFRELNDMSHSLVMSSLQLSEQQQLACVSCPACFGPQPPNANQYPTATRDRLILCLDGNFQHRHHAKASRDEAIRSHRFFIQPNEVENMKAEIRIKEMENKPPAQADRCADAHKAADDKRNESTWKGCDDTGLMGCCCRHDSVVYVANIYKSGEQRSLPCALIKKVLTAIEPNRQVGILYDIGCSLNKFIAIRDLFGPDRSRIKFATSIFHPYVHNWLCQLEYNPRYNVGWGLSDGEGLERMWSYLSPLVSPLRYATRNHRLAAISHRLKYHNFRGHNQLALWLKRKFTNAVNRRRDTRTILAGLLNLPNRHEHNRSSFTTKYFMHQWKNQREFQANHTEEENDRKARLVKLYKEEAVLELLRNRLMGPEVFLATEQQVSELLDTIAKKTESLKKEAEDLHRSNSTAEGTQRSDEERLLLLLWDAKSELFVHAVHLHAEEQPIVNSRTIGVRLGTKLKEKIFKAIQARRPAINKSIDNFNQCYKNFAAKFPDQELSDFKGDLTYEVFADLPLDNKFWNDGLYFHSKAPWAIDPDVRAGINCMLILSRIQEEFQLIAQELARAVGWAIAHYNHLANFIDYLSDHQMHLGGVGRILKMKLVRFELESQLLAHEALVEQWSNDIVWLWDRCQPLPNKPHIAQWHDLIRRIRLRKEGSVEEVNNIDEHLEEAVLEEGALDGEDADEEWINETEAAGVEADAGDARGL</sequence>
<reference evidence="3 4" key="1">
    <citation type="submission" date="2019-05" db="EMBL/GenBank/DDBJ databases">
        <title>Emergence of the Ug99 lineage of the wheat stem rust pathogen through somatic hybridization.</title>
        <authorList>
            <person name="Li F."/>
            <person name="Upadhyaya N.M."/>
            <person name="Sperschneider J."/>
            <person name="Matny O."/>
            <person name="Nguyen-Phuc H."/>
            <person name="Mago R."/>
            <person name="Raley C."/>
            <person name="Miller M.E."/>
            <person name="Silverstein K.A.T."/>
            <person name="Henningsen E."/>
            <person name="Hirsch C.D."/>
            <person name="Visser B."/>
            <person name="Pretorius Z.A."/>
            <person name="Steffenson B.J."/>
            <person name="Schwessinger B."/>
            <person name="Dodds P.N."/>
            <person name="Figueroa M."/>
        </authorList>
    </citation>
    <scope>NUCLEOTIDE SEQUENCE [LARGE SCALE GENOMIC DNA]</scope>
    <source>
        <strain evidence="3 4">Ug99</strain>
    </source>
</reference>
<feature type="compositionally biased region" description="Acidic residues" evidence="1">
    <location>
        <begin position="69"/>
        <end position="91"/>
    </location>
</feature>
<dbReference type="Pfam" id="PF18758">
    <property type="entry name" value="KDZ"/>
    <property type="match status" value="1"/>
</dbReference>
<comment type="caution">
    <text evidence="3">The sequence shown here is derived from an EMBL/GenBank/DDBJ whole genome shotgun (WGS) entry which is preliminary data.</text>
</comment>
<organism evidence="3 4">
    <name type="scientific">Puccinia graminis f. sp. tritici</name>
    <dbReference type="NCBI Taxonomy" id="56615"/>
    <lineage>
        <taxon>Eukaryota</taxon>
        <taxon>Fungi</taxon>
        <taxon>Dikarya</taxon>
        <taxon>Basidiomycota</taxon>
        <taxon>Pucciniomycotina</taxon>
        <taxon>Pucciniomycetes</taxon>
        <taxon>Pucciniales</taxon>
        <taxon>Pucciniaceae</taxon>
        <taxon>Puccinia</taxon>
    </lineage>
</organism>
<gene>
    <name evidence="3" type="ORF">PGTUg99_006437</name>
</gene>
<evidence type="ECO:0000259" key="2">
    <source>
        <dbReference type="Pfam" id="PF18802"/>
    </source>
</evidence>